<keyword evidence="2" id="KW-0560">Oxidoreductase</keyword>
<dbReference type="SUPFAM" id="SSF51735">
    <property type="entry name" value="NAD(P)-binding Rossmann-fold domains"/>
    <property type="match status" value="1"/>
</dbReference>
<name>A0ABD3WUP1_SINWO</name>
<dbReference type="PRINTS" id="PR00081">
    <property type="entry name" value="GDHRDH"/>
</dbReference>
<evidence type="ECO:0000256" key="4">
    <source>
        <dbReference type="SAM" id="Phobius"/>
    </source>
</evidence>
<dbReference type="Pfam" id="PF00106">
    <property type="entry name" value="adh_short"/>
    <property type="match status" value="1"/>
</dbReference>
<evidence type="ECO:0000313" key="5">
    <source>
        <dbReference type="EMBL" id="KAL3877686.1"/>
    </source>
</evidence>
<dbReference type="NCBIfam" id="NF004825">
    <property type="entry name" value="PRK06181.1"/>
    <property type="match status" value="1"/>
</dbReference>
<dbReference type="AlphaFoldDB" id="A0ABD3WUP1"/>
<organism evidence="5 6">
    <name type="scientific">Sinanodonta woodiana</name>
    <name type="common">Chinese pond mussel</name>
    <name type="synonym">Anodonta woodiana</name>
    <dbReference type="NCBI Taxonomy" id="1069815"/>
    <lineage>
        <taxon>Eukaryota</taxon>
        <taxon>Metazoa</taxon>
        <taxon>Spiralia</taxon>
        <taxon>Lophotrochozoa</taxon>
        <taxon>Mollusca</taxon>
        <taxon>Bivalvia</taxon>
        <taxon>Autobranchia</taxon>
        <taxon>Heteroconchia</taxon>
        <taxon>Palaeoheterodonta</taxon>
        <taxon>Unionida</taxon>
        <taxon>Unionoidea</taxon>
        <taxon>Unionidae</taxon>
        <taxon>Unioninae</taxon>
        <taxon>Sinanodonta</taxon>
    </lineage>
</organism>
<proteinExistence type="inferred from homology"/>
<evidence type="ECO:0000313" key="6">
    <source>
        <dbReference type="Proteomes" id="UP001634394"/>
    </source>
</evidence>
<dbReference type="PRINTS" id="PR00080">
    <property type="entry name" value="SDRFAMILY"/>
</dbReference>
<dbReference type="PANTHER" id="PTHR44196">
    <property type="entry name" value="DEHYDROGENASE/REDUCTASE SDR FAMILY MEMBER 7B"/>
    <property type="match status" value="1"/>
</dbReference>
<dbReference type="InterPro" id="IPR002347">
    <property type="entry name" value="SDR_fam"/>
</dbReference>
<dbReference type="EMBL" id="JBJQND010000005">
    <property type="protein sequence ID" value="KAL3877684.1"/>
    <property type="molecule type" value="Genomic_DNA"/>
</dbReference>
<accession>A0ABD3WUP1</accession>
<dbReference type="PIRSF" id="PIRSF000126">
    <property type="entry name" value="11-beta-HSD1"/>
    <property type="match status" value="1"/>
</dbReference>
<evidence type="ECO:0008006" key="7">
    <source>
        <dbReference type="Google" id="ProtNLM"/>
    </source>
</evidence>
<feature type="transmembrane region" description="Helical" evidence="4">
    <location>
        <begin position="6"/>
        <end position="26"/>
    </location>
</feature>
<gene>
    <name evidence="5" type="ORF">ACJMK2_035353</name>
</gene>
<sequence>MDMGFEVMGSIIGTSLGLLYLIHILSLRKKRIELKGKVVLITGTTSGLGKACAFAFYEAGCHLILAGRNRASLEQLQAQLQSIQSSKVKGQRAEILELDLEDVNIITAKAEAAVQLFGKVDVLVNNAGVSYRGQIEDTLLDVDMKVMLVNYFGHVALTKAFLAHMIGSGGGSIVGISSVQGRVAIPFRSSYAASKHAFQAFFDSLRAEIHDRNVHVCVVSPGYIQTNLSQNAICGDGSKYGTTDSTTASGMTPEEVARHIVLAVIWNQSEVICAPVLHRLLIYLRPLFPNLYFWIMNKRARKQKKDYTKRS</sequence>
<keyword evidence="4" id="KW-0812">Transmembrane</keyword>
<keyword evidence="6" id="KW-1185">Reference proteome</keyword>
<dbReference type="GO" id="GO:0016491">
    <property type="term" value="F:oxidoreductase activity"/>
    <property type="evidence" value="ECO:0007669"/>
    <property type="project" value="UniProtKB-KW"/>
</dbReference>
<protein>
    <recommendedName>
        <fullName evidence="7">Dehydrogenase/reductase SDR family protein 7-like</fullName>
    </recommendedName>
</protein>
<dbReference type="PANTHER" id="PTHR44196:SF1">
    <property type="entry name" value="DEHYDROGENASE_REDUCTASE SDR FAMILY MEMBER 7B"/>
    <property type="match status" value="1"/>
</dbReference>
<dbReference type="Gene3D" id="3.40.50.720">
    <property type="entry name" value="NAD(P)-binding Rossmann-like Domain"/>
    <property type="match status" value="1"/>
</dbReference>
<dbReference type="Proteomes" id="UP001634394">
    <property type="component" value="Unassembled WGS sequence"/>
</dbReference>
<evidence type="ECO:0000256" key="1">
    <source>
        <dbReference type="ARBA" id="ARBA00006484"/>
    </source>
</evidence>
<comment type="similarity">
    <text evidence="1 3">Belongs to the short-chain dehydrogenases/reductases (SDR) family.</text>
</comment>
<dbReference type="EMBL" id="JBJQND010000005">
    <property type="protein sequence ID" value="KAL3877686.1"/>
    <property type="molecule type" value="Genomic_DNA"/>
</dbReference>
<evidence type="ECO:0000256" key="3">
    <source>
        <dbReference type="RuleBase" id="RU000363"/>
    </source>
</evidence>
<reference evidence="5 6" key="1">
    <citation type="submission" date="2024-11" db="EMBL/GenBank/DDBJ databases">
        <title>Chromosome-level genome assembly of the freshwater bivalve Anodonta woodiana.</title>
        <authorList>
            <person name="Chen X."/>
        </authorList>
    </citation>
    <scope>NUCLEOTIDE SEQUENCE [LARGE SCALE GENOMIC DNA]</scope>
    <source>
        <strain evidence="5">MN2024</strain>
        <tissue evidence="5">Gills</tissue>
    </source>
</reference>
<evidence type="ECO:0000256" key="2">
    <source>
        <dbReference type="ARBA" id="ARBA00023002"/>
    </source>
</evidence>
<comment type="caution">
    <text evidence="5">The sequence shown here is derived from an EMBL/GenBank/DDBJ whole genome shotgun (WGS) entry which is preliminary data.</text>
</comment>
<dbReference type="EMBL" id="JBJQND010000005">
    <property type="protein sequence ID" value="KAL3877685.1"/>
    <property type="molecule type" value="Genomic_DNA"/>
</dbReference>
<keyword evidence="4" id="KW-0472">Membrane</keyword>
<dbReference type="InterPro" id="IPR036291">
    <property type="entry name" value="NAD(P)-bd_dom_sf"/>
</dbReference>
<keyword evidence="4" id="KW-1133">Transmembrane helix</keyword>